<dbReference type="GO" id="GO:0005634">
    <property type="term" value="C:nucleus"/>
    <property type="evidence" value="ECO:0007669"/>
    <property type="project" value="TreeGrafter"/>
</dbReference>
<feature type="coiled-coil region" evidence="1">
    <location>
        <begin position="123"/>
        <end position="150"/>
    </location>
</feature>
<dbReference type="GO" id="GO:0097149">
    <property type="term" value="C:centralspindlin complex"/>
    <property type="evidence" value="ECO:0007669"/>
    <property type="project" value="TreeGrafter"/>
</dbReference>
<feature type="region of interest" description="Disordered" evidence="2">
    <location>
        <begin position="241"/>
        <end position="271"/>
    </location>
</feature>
<proteinExistence type="predicted"/>
<dbReference type="GO" id="GO:0000281">
    <property type="term" value="P:mitotic cytokinesis"/>
    <property type="evidence" value="ECO:0007669"/>
    <property type="project" value="TreeGrafter"/>
</dbReference>
<dbReference type="GO" id="GO:0007266">
    <property type="term" value="P:Rho protein signal transduction"/>
    <property type="evidence" value="ECO:0007669"/>
    <property type="project" value="TreeGrafter"/>
</dbReference>
<evidence type="ECO:0000313" key="3">
    <source>
        <dbReference type="EMBL" id="CAD7227424.1"/>
    </source>
</evidence>
<dbReference type="InterPro" id="IPR008936">
    <property type="entry name" value="Rho_GTPase_activation_prot"/>
</dbReference>
<dbReference type="PANTHER" id="PTHR46199">
    <property type="entry name" value="RAC GTPASE-ACTIVATING PROTEIN 1"/>
    <property type="match status" value="1"/>
</dbReference>
<dbReference type="InterPro" id="IPR000198">
    <property type="entry name" value="RhoGAP_dom"/>
</dbReference>
<evidence type="ECO:0000256" key="2">
    <source>
        <dbReference type="SAM" id="MobiDB-lite"/>
    </source>
</evidence>
<sequence length="765" mass="84458">MTRVPGANLNGLMLPPSNRHGRFGGTRLAVSRGVGGRRKIRDRVTPKVRTPNRVMRHTAEGQLLASIEELRQIIRILVQRDEAFVSDIDMLESKIVSLLLSGADLKRENERLVQEGLTAITNLSELKRNIAQIQREFEDLQKENRLLESTVKGRDAVLAQVRSLITKAGSQKNSTFQELSSLLFTCGDQQRTSAQNRQQRHLDAIIEQSDSSQESLEASVGATLKVNDPDDIEEKNRCPLQRRETAGRRRHCEENIPGKPGSAAHEDPLPRLRSMRSDAKKRKQMPTLVTSTTITVTRGSEDSSSLKPENQKPDPVISTPFDVPAKRTEFTPILRPSTPSASISRDPSTVGGILSHSRKSRPLNLQEPDSPITLRHYRRSRALLREKGESLVPASDPFASIPGPIVVGSPSTTSPVCNPPELPFAFSGTKDGYARTNEEKCRRQGGLSSSSTASPVDLFPQTLPRSTFTKFENAGERRFAPIQCEVCRATFHPKCIDENSQCPGPCARLRDAHKNPLVAHCPTRPPYVPALIEACVQELEKRGLRQHHLYRTTRPDKVVQEMVQNFTLNGAVPNLSKIDVHVLASVIKKFLDSLSHNLIPTSAWDAFATAVTQNREAVRNAWAEKAIRDLPGANKHTLATLILHLKNVADNYSEIKMLPHSLGKVLGRTIVGYRNGDPDPDRIISETNIQNRFIDTLFINIGSVTPAIALLYPGMVLDLGGFDPGSLDPGLLDPDDSSMGCVNPGDFDQRILRPTDESTAAVSTQ</sequence>
<dbReference type="GO" id="GO:0030496">
    <property type="term" value="C:midbody"/>
    <property type="evidence" value="ECO:0007669"/>
    <property type="project" value="TreeGrafter"/>
</dbReference>
<organism evidence="3">
    <name type="scientific">Cyprideis torosa</name>
    <dbReference type="NCBI Taxonomy" id="163714"/>
    <lineage>
        <taxon>Eukaryota</taxon>
        <taxon>Metazoa</taxon>
        <taxon>Ecdysozoa</taxon>
        <taxon>Arthropoda</taxon>
        <taxon>Crustacea</taxon>
        <taxon>Oligostraca</taxon>
        <taxon>Ostracoda</taxon>
        <taxon>Podocopa</taxon>
        <taxon>Podocopida</taxon>
        <taxon>Cytherocopina</taxon>
        <taxon>Cytheroidea</taxon>
        <taxon>Cytherideidae</taxon>
        <taxon>Cyprideis</taxon>
    </lineage>
</organism>
<feature type="compositionally biased region" description="Basic and acidic residues" evidence="2">
    <location>
        <begin position="241"/>
        <end position="256"/>
    </location>
</feature>
<dbReference type="OrthoDB" id="2218807at2759"/>
<name>A0A7R8WDN5_9CRUS</name>
<dbReference type="EMBL" id="OB661134">
    <property type="protein sequence ID" value="CAD7227424.1"/>
    <property type="molecule type" value="Genomic_DNA"/>
</dbReference>
<reference evidence="3" key="1">
    <citation type="submission" date="2020-11" db="EMBL/GenBank/DDBJ databases">
        <authorList>
            <person name="Tran Van P."/>
        </authorList>
    </citation>
    <scope>NUCLEOTIDE SEQUENCE</scope>
</reference>
<dbReference type="Gene3D" id="1.10.555.10">
    <property type="entry name" value="Rho GTPase activation protein"/>
    <property type="match status" value="1"/>
</dbReference>
<dbReference type="GO" id="GO:0051233">
    <property type="term" value="C:spindle midzone"/>
    <property type="evidence" value="ECO:0007669"/>
    <property type="project" value="TreeGrafter"/>
</dbReference>
<gene>
    <name evidence="3" type="ORF">CTOB1V02_LOCUS5331</name>
</gene>
<feature type="region of interest" description="Disordered" evidence="2">
    <location>
        <begin position="295"/>
        <end position="369"/>
    </location>
</feature>
<dbReference type="AlphaFoldDB" id="A0A7R8WDN5"/>
<dbReference type="PANTHER" id="PTHR46199:SF3">
    <property type="entry name" value="RAC GTPASE-ACTIVATING PROTEIN 1"/>
    <property type="match status" value="1"/>
</dbReference>
<protein>
    <submittedName>
        <fullName evidence="3">Uncharacterized protein</fullName>
    </submittedName>
</protein>
<dbReference type="PROSITE" id="PS50238">
    <property type="entry name" value="RHOGAP"/>
    <property type="match status" value="1"/>
</dbReference>
<dbReference type="SMART" id="SM00324">
    <property type="entry name" value="RhoGAP"/>
    <property type="match status" value="1"/>
</dbReference>
<dbReference type="GO" id="GO:0051256">
    <property type="term" value="P:mitotic spindle midzone assembly"/>
    <property type="evidence" value="ECO:0007669"/>
    <property type="project" value="TreeGrafter"/>
</dbReference>
<evidence type="ECO:0000256" key="1">
    <source>
        <dbReference type="SAM" id="Coils"/>
    </source>
</evidence>
<dbReference type="SUPFAM" id="SSF48350">
    <property type="entry name" value="GTPase activation domain, GAP"/>
    <property type="match status" value="1"/>
</dbReference>
<dbReference type="GO" id="GO:0005096">
    <property type="term" value="F:GTPase activator activity"/>
    <property type="evidence" value="ECO:0007669"/>
    <property type="project" value="TreeGrafter"/>
</dbReference>
<keyword evidence="1" id="KW-0175">Coiled coil</keyword>
<feature type="compositionally biased region" description="Polar residues" evidence="2">
    <location>
        <begin position="337"/>
        <end position="347"/>
    </location>
</feature>
<dbReference type="GO" id="GO:0032154">
    <property type="term" value="C:cleavage furrow"/>
    <property type="evidence" value="ECO:0007669"/>
    <property type="project" value="TreeGrafter"/>
</dbReference>
<dbReference type="Pfam" id="PF00620">
    <property type="entry name" value="RhoGAP"/>
    <property type="match status" value="1"/>
</dbReference>
<accession>A0A7R8WDN5</accession>